<feature type="domain" description="HTH marR-type" evidence="1">
    <location>
        <begin position="1"/>
        <end position="134"/>
    </location>
</feature>
<dbReference type="PANTHER" id="PTHR33164">
    <property type="entry name" value="TRANSCRIPTIONAL REGULATOR, MARR FAMILY"/>
    <property type="match status" value="1"/>
</dbReference>
<dbReference type="PANTHER" id="PTHR33164:SF43">
    <property type="entry name" value="HTH-TYPE TRANSCRIPTIONAL REPRESSOR YETL"/>
    <property type="match status" value="1"/>
</dbReference>
<dbReference type="PROSITE" id="PS50995">
    <property type="entry name" value="HTH_MARR_2"/>
    <property type="match status" value="1"/>
</dbReference>
<dbReference type="SUPFAM" id="SSF46785">
    <property type="entry name" value="Winged helix' DNA-binding domain"/>
    <property type="match status" value="1"/>
</dbReference>
<dbReference type="InterPro" id="IPR036388">
    <property type="entry name" value="WH-like_DNA-bd_sf"/>
</dbReference>
<protein>
    <submittedName>
        <fullName evidence="2">MarR family transcriptional regulator</fullName>
    </submittedName>
</protein>
<accession>A0ABT7XQ55</accession>
<dbReference type="EMBL" id="JAUEDK010000023">
    <property type="protein sequence ID" value="MDN0075902.1"/>
    <property type="molecule type" value="Genomic_DNA"/>
</dbReference>
<reference evidence="2" key="1">
    <citation type="submission" date="2023-06" db="EMBL/GenBank/DDBJ databases">
        <authorList>
            <person name="Zhang S."/>
        </authorList>
    </citation>
    <scope>NUCLEOTIDE SEQUENCE</scope>
    <source>
        <strain evidence="2">SG2303</strain>
    </source>
</reference>
<dbReference type="InterPro" id="IPR000835">
    <property type="entry name" value="HTH_MarR-typ"/>
</dbReference>
<name>A0ABT7XQ55_9NEIS</name>
<dbReference type="Pfam" id="PF12802">
    <property type="entry name" value="MarR_2"/>
    <property type="match status" value="1"/>
</dbReference>
<dbReference type="SMART" id="SM00347">
    <property type="entry name" value="HTH_MARR"/>
    <property type="match status" value="1"/>
</dbReference>
<evidence type="ECO:0000313" key="3">
    <source>
        <dbReference type="Proteomes" id="UP001168540"/>
    </source>
</evidence>
<dbReference type="InterPro" id="IPR039422">
    <property type="entry name" value="MarR/SlyA-like"/>
</dbReference>
<evidence type="ECO:0000259" key="1">
    <source>
        <dbReference type="PROSITE" id="PS50995"/>
    </source>
</evidence>
<dbReference type="Proteomes" id="UP001168540">
    <property type="component" value="Unassembled WGS sequence"/>
</dbReference>
<dbReference type="Gene3D" id="1.10.10.10">
    <property type="entry name" value="Winged helix-like DNA-binding domain superfamily/Winged helix DNA-binding domain"/>
    <property type="match status" value="1"/>
</dbReference>
<sequence>MASQTEAALLRQVMYGFFAEQRQQLTLANIVGSHRLLLPLARHEPMSQAELGRLVMLEKSWVSRAIDRLVAQGWVNKAPSRHDGRVVELTLTAAGRKEAARIEALLDEHATTVLERLDDDQRAALVSALRALAEAVLPARVA</sequence>
<organism evidence="2 3">
    <name type="scientific">Crenobacter oryzisoli</name>
    <dbReference type="NCBI Taxonomy" id="3056844"/>
    <lineage>
        <taxon>Bacteria</taxon>
        <taxon>Pseudomonadati</taxon>
        <taxon>Pseudomonadota</taxon>
        <taxon>Betaproteobacteria</taxon>
        <taxon>Neisseriales</taxon>
        <taxon>Neisseriaceae</taxon>
        <taxon>Crenobacter</taxon>
    </lineage>
</organism>
<proteinExistence type="predicted"/>
<evidence type="ECO:0000313" key="2">
    <source>
        <dbReference type="EMBL" id="MDN0075902.1"/>
    </source>
</evidence>
<dbReference type="RefSeq" id="WP_289830546.1">
    <property type="nucleotide sequence ID" value="NZ_JAUEDK010000023.1"/>
</dbReference>
<gene>
    <name evidence="2" type="ORF">QU481_13500</name>
</gene>
<keyword evidence="3" id="KW-1185">Reference proteome</keyword>
<comment type="caution">
    <text evidence="2">The sequence shown here is derived from an EMBL/GenBank/DDBJ whole genome shotgun (WGS) entry which is preliminary data.</text>
</comment>
<dbReference type="PRINTS" id="PR00598">
    <property type="entry name" value="HTHMARR"/>
</dbReference>
<dbReference type="InterPro" id="IPR036390">
    <property type="entry name" value="WH_DNA-bd_sf"/>
</dbReference>